<keyword evidence="1" id="KW-0812">Transmembrane</keyword>
<dbReference type="EMBL" id="CACRTO010000008">
    <property type="protein sequence ID" value="VYT93516.1"/>
    <property type="molecule type" value="Genomic_DNA"/>
</dbReference>
<proteinExistence type="predicted"/>
<feature type="transmembrane region" description="Helical" evidence="1">
    <location>
        <begin position="41"/>
        <end position="61"/>
    </location>
</feature>
<organism evidence="2">
    <name type="scientific">Clostridium tertium</name>
    <dbReference type="NCBI Taxonomy" id="1559"/>
    <lineage>
        <taxon>Bacteria</taxon>
        <taxon>Bacillati</taxon>
        <taxon>Bacillota</taxon>
        <taxon>Clostridia</taxon>
        <taxon>Eubacteriales</taxon>
        <taxon>Clostridiaceae</taxon>
        <taxon>Clostridium</taxon>
    </lineage>
</organism>
<dbReference type="RefSeq" id="WP_156625579.1">
    <property type="nucleotide sequence ID" value="NZ_CACRTO010000008.1"/>
</dbReference>
<gene>
    <name evidence="2" type="ORF">CTLFYP3_01051</name>
</gene>
<protein>
    <submittedName>
        <fullName evidence="2">Uncharacterized protein</fullName>
    </submittedName>
</protein>
<accession>A0A6N3AV37</accession>
<keyword evidence="1" id="KW-0472">Membrane</keyword>
<sequence>MTDSKAINLIAWIASKILIIAVISISAIHGYQIYLGQAIDYNIFIISRVVFIVSLFSHNILKVVQSALTSVKISLKKFAFN</sequence>
<evidence type="ECO:0000313" key="2">
    <source>
        <dbReference type="EMBL" id="VYT93516.1"/>
    </source>
</evidence>
<feature type="transmembrane region" description="Helical" evidence="1">
    <location>
        <begin position="6"/>
        <end position="29"/>
    </location>
</feature>
<name>A0A6N3AV37_9CLOT</name>
<evidence type="ECO:0000256" key="1">
    <source>
        <dbReference type="SAM" id="Phobius"/>
    </source>
</evidence>
<reference evidence="2" key="1">
    <citation type="submission" date="2019-11" db="EMBL/GenBank/DDBJ databases">
        <authorList>
            <person name="Feng L."/>
        </authorList>
    </citation>
    <scope>NUCLEOTIDE SEQUENCE</scope>
    <source>
        <strain evidence="2">CTertiumLFYP3</strain>
    </source>
</reference>
<keyword evidence="1" id="KW-1133">Transmembrane helix</keyword>
<dbReference type="AlphaFoldDB" id="A0A6N3AV37"/>